<evidence type="ECO:0000256" key="3">
    <source>
        <dbReference type="ARBA" id="ARBA00004123"/>
    </source>
</evidence>
<evidence type="ECO:0000259" key="13">
    <source>
        <dbReference type="Pfam" id="PF04406"/>
    </source>
</evidence>
<protein>
    <recommendedName>
        <fullName evidence="5">DNA topoisomerase (ATP-hydrolyzing)</fullName>
        <ecNumber evidence="5">5.6.2.2</ecNumber>
    </recommendedName>
</protein>
<evidence type="ECO:0000256" key="12">
    <source>
        <dbReference type="PROSITE-ProRule" id="PRU01385"/>
    </source>
</evidence>
<feature type="domain" description="Spo11/DNA topoisomerase VI subunit A N-terminal" evidence="13">
    <location>
        <begin position="93"/>
        <end position="151"/>
    </location>
</feature>
<keyword evidence="7" id="KW-0460">Magnesium</keyword>
<evidence type="ECO:0000313" key="15">
    <source>
        <dbReference type="EMBL" id="CAH1388969.1"/>
    </source>
</evidence>
<dbReference type="PROSITE" id="PS52041">
    <property type="entry name" value="TOPO_IIB"/>
    <property type="match status" value="1"/>
</dbReference>
<comment type="cofactor">
    <cofactor evidence="2">
        <name>Mg(2+)</name>
        <dbReference type="ChEBI" id="CHEBI:18420"/>
    </cofactor>
</comment>
<dbReference type="Gene3D" id="1.10.10.10">
    <property type="entry name" value="Winged helix-like DNA-binding domain superfamily/Winged helix DNA-binding domain"/>
    <property type="match status" value="1"/>
</dbReference>
<dbReference type="PRINTS" id="PR01550">
    <property type="entry name" value="TOP6AFAMILY"/>
</dbReference>
<dbReference type="Pfam" id="PF04406">
    <property type="entry name" value="TP6A_N"/>
    <property type="match status" value="1"/>
</dbReference>
<dbReference type="GO" id="GO:0042138">
    <property type="term" value="P:meiotic DNA double-strand break formation"/>
    <property type="evidence" value="ECO:0007669"/>
    <property type="project" value="InterPro"/>
</dbReference>
<dbReference type="InterPro" id="IPR036078">
    <property type="entry name" value="Spo11/TopoVI_A_sf"/>
</dbReference>
<evidence type="ECO:0000256" key="6">
    <source>
        <dbReference type="ARBA" id="ARBA00022723"/>
    </source>
</evidence>
<dbReference type="GO" id="GO:0003677">
    <property type="term" value="F:DNA binding"/>
    <property type="evidence" value="ECO:0007669"/>
    <property type="project" value="UniProtKB-UniRule"/>
</dbReference>
<dbReference type="Proteomes" id="UP001152798">
    <property type="component" value="Chromosome 1"/>
</dbReference>
<dbReference type="InterPro" id="IPR002815">
    <property type="entry name" value="Spo11/TopoVI_A"/>
</dbReference>
<evidence type="ECO:0000256" key="9">
    <source>
        <dbReference type="ARBA" id="ARBA00023125"/>
    </source>
</evidence>
<reference evidence="15" key="1">
    <citation type="submission" date="2022-01" db="EMBL/GenBank/DDBJ databases">
        <authorList>
            <person name="King R."/>
        </authorList>
    </citation>
    <scope>NUCLEOTIDE SEQUENCE</scope>
</reference>
<dbReference type="PANTHER" id="PTHR10848:SF0">
    <property type="entry name" value="MEIOTIC RECOMBINATION PROTEIN SPO11"/>
    <property type="match status" value="1"/>
</dbReference>
<dbReference type="OrthoDB" id="5377392at2759"/>
<comment type="subcellular location">
    <subcellularLocation>
        <location evidence="3">Nucleus</location>
    </subcellularLocation>
</comment>
<name>A0A9P0E5V8_NEZVI</name>
<keyword evidence="8 12" id="KW-0799">Topoisomerase</keyword>
<dbReference type="PRINTS" id="PR01551">
    <property type="entry name" value="SPO11HOMOLOG"/>
</dbReference>
<dbReference type="InterPro" id="IPR013049">
    <property type="entry name" value="Spo11/TopoVI_A_N"/>
</dbReference>
<evidence type="ECO:0000256" key="2">
    <source>
        <dbReference type="ARBA" id="ARBA00001946"/>
    </source>
</evidence>
<sequence>MEDVIKRKQNQSVNRKHVTIKIDNVTEESQIISNIQKIIFNIVKTISEGKVPSILIRNQRLWNNCNVNDDRLELKDLDDAVSLEIKYDQKLSKDFTHIVYLLGRVYKLLMTKSICTKRELYYENTSLFEDQSQLDAVADKVCCLLDVARWDVGLSASSKGLVAGNLFITTPSGDIIDCSSSDGVSVPQFISSGIHLQSDAKFVLVVEKDSAFQKLLEEDFLKRHKPCIMVTGKGFPDLYTRLLVKFIWEQLKLPIYALVDADVYGIDIMCVYRFGSLKQSHIGERLAVPALKWLGVHPSDITELNINSNPLSDSDKRRSEHLISRPYFSEGSLIRKELKTLLEIGKKSEIEDIAKISNGYLTDVYVPMKISSHQII</sequence>
<evidence type="ECO:0000256" key="10">
    <source>
        <dbReference type="ARBA" id="ARBA00023235"/>
    </source>
</evidence>
<keyword evidence="11" id="KW-0539">Nucleus</keyword>
<dbReference type="InterPro" id="IPR036388">
    <property type="entry name" value="WH-like_DNA-bd_sf"/>
</dbReference>
<evidence type="ECO:0000256" key="5">
    <source>
        <dbReference type="ARBA" id="ARBA00012895"/>
    </source>
</evidence>
<dbReference type="EC" id="5.6.2.2" evidence="5"/>
<dbReference type="AlphaFoldDB" id="A0A9P0E5V8"/>
<dbReference type="InterPro" id="IPR013048">
    <property type="entry name" value="Meiotic_Spo11"/>
</dbReference>
<evidence type="ECO:0000256" key="4">
    <source>
        <dbReference type="ARBA" id="ARBA00006559"/>
    </source>
</evidence>
<organism evidence="15 16">
    <name type="scientific">Nezara viridula</name>
    <name type="common">Southern green stink bug</name>
    <name type="synonym">Cimex viridulus</name>
    <dbReference type="NCBI Taxonomy" id="85310"/>
    <lineage>
        <taxon>Eukaryota</taxon>
        <taxon>Metazoa</taxon>
        <taxon>Ecdysozoa</taxon>
        <taxon>Arthropoda</taxon>
        <taxon>Hexapoda</taxon>
        <taxon>Insecta</taxon>
        <taxon>Pterygota</taxon>
        <taxon>Neoptera</taxon>
        <taxon>Paraneoptera</taxon>
        <taxon>Hemiptera</taxon>
        <taxon>Heteroptera</taxon>
        <taxon>Panheteroptera</taxon>
        <taxon>Pentatomomorpha</taxon>
        <taxon>Pentatomoidea</taxon>
        <taxon>Pentatomidae</taxon>
        <taxon>Pentatominae</taxon>
        <taxon>Nezara</taxon>
    </lineage>
</organism>
<dbReference type="GO" id="GO:0000228">
    <property type="term" value="C:nuclear chromosome"/>
    <property type="evidence" value="ECO:0007669"/>
    <property type="project" value="TreeGrafter"/>
</dbReference>
<feature type="domain" description="Topoisomerase 6 subunit A/Spo11 TOPRIM" evidence="14">
    <location>
        <begin position="202"/>
        <end position="370"/>
    </location>
</feature>
<keyword evidence="16" id="KW-1185">Reference proteome</keyword>
<evidence type="ECO:0000256" key="11">
    <source>
        <dbReference type="ARBA" id="ARBA00023242"/>
    </source>
</evidence>
<keyword evidence="10 12" id="KW-0413">Isomerase</keyword>
<dbReference type="GO" id="GO:0005524">
    <property type="term" value="F:ATP binding"/>
    <property type="evidence" value="ECO:0007669"/>
    <property type="project" value="InterPro"/>
</dbReference>
<dbReference type="GO" id="GO:0007131">
    <property type="term" value="P:reciprocal meiotic recombination"/>
    <property type="evidence" value="ECO:0007669"/>
    <property type="project" value="TreeGrafter"/>
</dbReference>
<comment type="similarity">
    <text evidence="4 12">Belongs to the TOP6A family.</text>
</comment>
<dbReference type="CDD" id="cd00223">
    <property type="entry name" value="TOPRIM_TopoIIB_SPO"/>
    <property type="match status" value="1"/>
</dbReference>
<dbReference type="SUPFAM" id="SSF56726">
    <property type="entry name" value="DNA topoisomerase IV, alpha subunit"/>
    <property type="match status" value="1"/>
</dbReference>
<dbReference type="GO" id="GO:0000706">
    <property type="term" value="P:meiotic DNA double-strand break processing"/>
    <property type="evidence" value="ECO:0007669"/>
    <property type="project" value="TreeGrafter"/>
</dbReference>
<dbReference type="Pfam" id="PF21180">
    <property type="entry name" value="TOP6A-Spo11_Toprim"/>
    <property type="match status" value="1"/>
</dbReference>
<dbReference type="Gene3D" id="3.40.1360.10">
    <property type="match status" value="1"/>
</dbReference>
<evidence type="ECO:0000256" key="1">
    <source>
        <dbReference type="ARBA" id="ARBA00000185"/>
    </source>
</evidence>
<evidence type="ECO:0000256" key="7">
    <source>
        <dbReference type="ARBA" id="ARBA00022842"/>
    </source>
</evidence>
<comment type="catalytic activity">
    <reaction evidence="1 12">
        <text>ATP-dependent breakage, passage and rejoining of double-stranded DNA.</text>
        <dbReference type="EC" id="5.6.2.2"/>
    </reaction>
</comment>
<evidence type="ECO:0000259" key="14">
    <source>
        <dbReference type="Pfam" id="PF21180"/>
    </source>
</evidence>
<dbReference type="PANTHER" id="PTHR10848">
    <property type="entry name" value="MEIOTIC RECOMBINATION PROTEIN SPO11"/>
    <property type="match status" value="1"/>
</dbReference>
<keyword evidence="6" id="KW-0479">Metal-binding</keyword>
<evidence type="ECO:0000313" key="16">
    <source>
        <dbReference type="Proteomes" id="UP001152798"/>
    </source>
</evidence>
<dbReference type="GO" id="GO:0003918">
    <property type="term" value="F:DNA topoisomerase type II (double strand cut, ATP-hydrolyzing) activity"/>
    <property type="evidence" value="ECO:0007669"/>
    <property type="project" value="UniProtKB-UniRule"/>
</dbReference>
<dbReference type="EMBL" id="OV725077">
    <property type="protein sequence ID" value="CAH1388969.1"/>
    <property type="molecule type" value="Genomic_DNA"/>
</dbReference>
<dbReference type="InterPro" id="IPR034136">
    <property type="entry name" value="TOPRIM_Topo6A/Spo11"/>
</dbReference>
<feature type="active site" description="O-(5'-phospho-DNA)-tyrosine intermediate" evidence="12">
    <location>
        <position position="122"/>
    </location>
</feature>
<gene>
    <name evidence="15" type="ORF">NEZAVI_LOCUS462</name>
</gene>
<keyword evidence="9 12" id="KW-0238">DNA-binding</keyword>
<proteinExistence type="inferred from homology"/>
<accession>A0A9P0E5V8</accession>
<evidence type="ECO:0000256" key="8">
    <source>
        <dbReference type="ARBA" id="ARBA00023029"/>
    </source>
</evidence>
<dbReference type="GO" id="GO:0046872">
    <property type="term" value="F:metal ion binding"/>
    <property type="evidence" value="ECO:0007669"/>
    <property type="project" value="UniProtKB-KW"/>
</dbReference>